<feature type="region of interest" description="Disordered" evidence="1">
    <location>
        <begin position="1"/>
        <end position="25"/>
    </location>
</feature>
<keyword evidence="3" id="KW-1185">Reference proteome</keyword>
<feature type="region of interest" description="Disordered" evidence="1">
    <location>
        <begin position="168"/>
        <end position="201"/>
    </location>
</feature>
<evidence type="ECO:0000256" key="1">
    <source>
        <dbReference type="SAM" id="MobiDB-lite"/>
    </source>
</evidence>
<dbReference type="OrthoDB" id="2911012at2759"/>
<protein>
    <submittedName>
        <fullName evidence="2">Uncharacterized protein</fullName>
    </submittedName>
</protein>
<proteinExistence type="predicted"/>
<feature type="compositionally biased region" description="Polar residues" evidence="1">
    <location>
        <begin position="11"/>
        <end position="25"/>
    </location>
</feature>
<evidence type="ECO:0000313" key="3">
    <source>
        <dbReference type="Proteomes" id="UP000283269"/>
    </source>
</evidence>
<accession>A0A409XGV5</accession>
<evidence type="ECO:0000313" key="2">
    <source>
        <dbReference type="EMBL" id="PPQ89980.1"/>
    </source>
</evidence>
<dbReference type="InParanoid" id="A0A409XGV5"/>
<dbReference type="EMBL" id="NHYD01001756">
    <property type="protein sequence ID" value="PPQ89980.1"/>
    <property type="molecule type" value="Genomic_DNA"/>
</dbReference>
<name>A0A409XGV5_PSICY</name>
<feature type="compositionally biased region" description="Polar residues" evidence="1">
    <location>
        <begin position="168"/>
        <end position="179"/>
    </location>
</feature>
<sequence>MAPQSILRNGMSMQSRTMLQKSGTSRSILKRPMPLPLSPLSQNASFSVLLSPTGKALKSAHVHFPPSPTQLVATFSTHGPKSYDRGPISVSPNPLNLPGWGERVFSPSVDGFRLSAVPRPFRTLSYQASPVITEFEDPRSPKLPAPVAAVGKENRNSLIRFAPFTSVQTSTRPSKSLGQSLSSYPRSPYPSAPNSPVTETETALDVDLEMETRGRQLSRKRDVNDNVTILSGPSRARARAASVEERRNKRNKKGLTLGGRISMNPVSNIIGNSQFTPGPSPLGRAVFSPAVASLNRPNKPAPLAMDSLTQAFWQSVSLEEPASADADEPMVTALEYPESAVEYEEKLDMTLRAAAQPPLMYAAADGALWSPALPVTGAKVDRIRESLMSPGVGKSFESKVVRRDFTAPSPNDPFAAFPSFAAALEKGAEQIRYPPRAAIELA</sequence>
<gene>
    <name evidence="2" type="ORF">CVT25_009621</name>
</gene>
<dbReference type="Proteomes" id="UP000283269">
    <property type="component" value="Unassembled WGS sequence"/>
</dbReference>
<comment type="caution">
    <text evidence="2">The sequence shown here is derived from an EMBL/GenBank/DDBJ whole genome shotgun (WGS) entry which is preliminary data.</text>
</comment>
<organism evidence="2 3">
    <name type="scientific">Psilocybe cyanescens</name>
    <dbReference type="NCBI Taxonomy" id="93625"/>
    <lineage>
        <taxon>Eukaryota</taxon>
        <taxon>Fungi</taxon>
        <taxon>Dikarya</taxon>
        <taxon>Basidiomycota</taxon>
        <taxon>Agaricomycotina</taxon>
        <taxon>Agaricomycetes</taxon>
        <taxon>Agaricomycetidae</taxon>
        <taxon>Agaricales</taxon>
        <taxon>Agaricineae</taxon>
        <taxon>Strophariaceae</taxon>
        <taxon>Psilocybe</taxon>
    </lineage>
</organism>
<reference evidence="2 3" key="1">
    <citation type="journal article" date="2018" name="Evol. Lett.">
        <title>Horizontal gene cluster transfer increased hallucinogenic mushroom diversity.</title>
        <authorList>
            <person name="Reynolds H.T."/>
            <person name="Vijayakumar V."/>
            <person name="Gluck-Thaler E."/>
            <person name="Korotkin H.B."/>
            <person name="Matheny P.B."/>
            <person name="Slot J.C."/>
        </authorList>
    </citation>
    <scope>NUCLEOTIDE SEQUENCE [LARGE SCALE GENOMIC DNA]</scope>
    <source>
        <strain evidence="2 3">2631</strain>
    </source>
</reference>
<dbReference type="AlphaFoldDB" id="A0A409XGV5"/>